<keyword evidence="1" id="KW-0175">Coiled coil</keyword>
<evidence type="ECO:0000256" key="1">
    <source>
        <dbReference type="SAM" id="Coils"/>
    </source>
</evidence>
<dbReference type="Proteomes" id="UP001195483">
    <property type="component" value="Unassembled WGS sequence"/>
</dbReference>
<feature type="compositionally biased region" description="Basic and acidic residues" evidence="2">
    <location>
        <begin position="402"/>
        <end position="418"/>
    </location>
</feature>
<reference evidence="4" key="3">
    <citation type="submission" date="2023-05" db="EMBL/GenBank/DDBJ databases">
        <authorList>
            <person name="Smith C.H."/>
        </authorList>
    </citation>
    <scope>NUCLEOTIDE SEQUENCE</scope>
    <source>
        <strain evidence="4">CHS0354</strain>
        <tissue evidence="4">Mantle</tissue>
    </source>
</reference>
<dbReference type="PANTHER" id="PTHR35083">
    <property type="entry name" value="RGD1565685 PROTEIN"/>
    <property type="match status" value="1"/>
</dbReference>
<name>A0AAE0TKJ0_9BIVA</name>
<evidence type="ECO:0000313" key="4">
    <source>
        <dbReference type="EMBL" id="KAK3612172.1"/>
    </source>
</evidence>
<evidence type="ECO:0000259" key="3">
    <source>
        <dbReference type="Pfam" id="PF20720"/>
    </source>
</evidence>
<dbReference type="InterPro" id="IPR027897">
    <property type="entry name" value="DUF4559"/>
</dbReference>
<comment type="caution">
    <text evidence="4">The sequence shown here is derived from an EMBL/GenBank/DDBJ whole genome shotgun (WGS) entry which is preliminary data.</text>
</comment>
<feature type="region of interest" description="Disordered" evidence="2">
    <location>
        <begin position="394"/>
        <end position="418"/>
    </location>
</feature>
<proteinExistence type="predicted"/>
<sequence>MAAFVSSVMVKDEKYSNWLKVNLALSYLKNGIHSFVESEVKSMHENLLRTIYGNKIVQKCTTCNSSDIRCTGKNWEFSHGCNLDCGKWLQELQKLFSRHINLDQILWTNTLVQEWPFNPWECAKIFLPRGQSKSNTGPRESDSNALMTLLASCEHFRNKLSPQGFSLTYKISEIRSSVMQTEAMEVSDADKKICIQHIINFLQDPVFKSLEECKTAIAKVKKIDKSSLELDLETAALNAVINDIRLELGKEIKKNKDTIDCLKEEYKQLRELLIKELDDFEKELKLHCTKQDAFESNIKQHERKRNELDTVVPLHEERLGVVEKEVEIIYKRSEELKTNTVIALQQQDQKYQDMDTTVTQLSESVQTMSSNIASCKERIIVCDDKVQSIATKLQNGTSESIPSKRQESDDLKDLKNQTEDSLDTFRKMGFIPTTQTEEAKKLLQENRSIVIKGKTGEGKTSTALHLINTEDYINQRVVIRSPKEWKKVDTDWVKIVVLEDIFGQYHLDPGLLQEWINTYLQTIQNHVDVKKLQVIITIRDDILLKAYSKLKSFKLFSSEMSLTLSSEKLKHSDKMSILNSELKRHVKDMNIDEKEECIFNHFLAGSLIGFPQCCTLFAKFKDLFEQGPKFFESPEKGFVENITHLQNNSFMSLAFLFCSGEIEEEYLSLPKIIESMKYLPVLEELVSYLGIPFTESTVISLRQSYEHFSGLYVDKVYSYDSHYRMKSCIQFFHATVCEAVGQVLGDRCPEMVVKYGDSGYLYQKTYTAEAKDDTSQKVFIPVSVYGLLVKRMIDDVVKKHLLESVVNHSAFRQYRYVMTLKSELQKGNRTVDFFMHSKDYALMLSLLYANHKELSEGICMTFLQYMLRIDIKDKDVVKLVYREFLEFLECTHNNNSSDCWQCKEKQNLLELALYYHHFEIADQLITMNACYTNVSLCNAARHGDLSRVQAILEYLKRSQVFDPECTEVKKGLCRAYISGTQDIIKILLQEGIRLEGKHVVYVTQHGDINALVNVVEHLKCHKKWNPQEEKYYKGTIFFHPDLHSDMYLDGLDLARLNQIPCSIALYITYCNGKFDMADFLVKNEVKVSLDLLNYVSLYGSQQAVEKLIKHLKDIGSLDSDCDNASEALENAYKKQNYKMCNLLIQEGVSLTMKNLSGIVMGINLSLKPLKKAMKHLKDINSWDPKCNDACEALEKAYSRQHYGVCDLLVQEGLSLAMKHLSYMTYRPLDYVKTAVKQLKDADKWDPKCDDACETLEKAYRQQKYEICDLLVQEGVPITMKHVRYVIMRSLDDVKIALKHLKDTGNWDPNCDDAFEVLQTAYREQKYDAYHLLIQEGVLLTLKSATDTFSVRKVIQQLKSIDSWDPKGDDGSYALENMYRKHKYDACDLLVLEGVPLTMKHFRYVILRSLDDVKIAVKQLKDTNSWDPMCDDASAAFNIAYTNDNHDVCDLLVQEGYSLTMKNLYCAIQTPQASLESIKKVLQQLKDAENWDPNCGNAPEALGKAYGIQRYDVSDMLMQEGVSLTMKSLTSALSTYKASLDAVITIIQKLKATNSWDPKCAEAKNVLLKAQEVAAASLWTKHLDVCVLLCQMMTGEK</sequence>
<feature type="domain" description="Novel STAND NTPase 3" evidence="3">
    <location>
        <begin position="430"/>
        <end position="583"/>
    </location>
</feature>
<dbReference type="Pfam" id="PF15112">
    <property type="entry name" value="DUF4559"/>
    <property type="match status" value="1"/>
</dbReference>
<dbReference type="SMART" id="SM00248">
    <property type="entry name" value="ANK"/>
    <property type="match status" value="6"/>
</dbReference>
<reference evidence="4" key="2">
    <citation type="journal article" date="2021" name="Genome Biol. Evol.">
        <title>Developing a high-quality reference genome for a parasitic bivalve with doubly uniparental inheritance (Bivalvia: Unionida).</title>
        <authorList>
            <person name="Smith C.H."/>
        </authorList>
    </citation>
    <scope>NUCLEOTIDE SEQUENCE</scope>
    <source>
        <strain evidence="4">CHS0354</strain>
        <tissue evidence="4">Mantle</tissue>
    </source>
</reference>
<evidence type="ECO:0000256" key="2">
    <source>
        <dbReference type="SAM" id="MobiDB-lite"/>
    </source>
</evidence>
<dbReference type="SUPFAM" id="SSF48403">
    <property type="entry name" value="Ankyrin repeat"/>
    <property type="match status" value="2"/>
</dbReference>
<organism evidence="4 5">
    <name type="scientific">Potamilus streckersoni</name>
    <dbReference type="NCBI Taxonomy" id="2493646"/>
    <lineage>
        <taxon>Eukaryota</taxon>
        <taxon>Metazoa</taxon>
        <taxon>Spiralia</taxon>
        <taxon>Lophotrochozoa</taxon>
        <taxon>Mollusca</taxon>
        <taxon>Bivalvia</taxon>
        <taxon>Autobranchia</taxon>
        <taxon>Heteroconchia</taxon>
        <taxon>Palaeoheterodonta</taxon>
        <taxon>Unionida</taxon>
        <taxon>Unionoidea</taxon>
        <taxon>Unionidae</taxon>
        <taxon>Ambleminae</taxon>
        <taxon>Lampsilini</taxon>
        <taxon>Potamilus</taxon>
    </lineage>
</organism>
<protein>
    <recommendedName>
        <fullName evidence="3">Novel STAND NTPase 3 domain-containing protein</fullName>
    </recommendedName>
</protein>
<dbReference type="InterPro" id="IPR002110">
    <property type="entry name" value="Ankyrin_rpt"/>
</dbReference>
<keyword evidence="5" id="KW-1185">Reference proteome</keyword>
<dbReference type="PANTHER" id="PTHR35083:SF1">
    <property type="entry name" value="RGD1565685 PROTEIN"/>
    <property type="match status" value="1"/>
</dbReference>
<dbReference type="InterPro" id="IPR049050">
    <property type="entry name" value="nSTAND3"/>
</dbReference>
<gene>
    <name evidence="4" type="ORF">CHS0354_016557</name>
</gene>
<dbReference type="SUPFAM" id="SSF57997">
    <property type="entry name" value="Tropomyosin"/>
    <property type="match status" value="1"/>
</dbReference>
<dbReference type="Gene3D" id="1.25.40.20">
    <property type="entry name" value="Ankyrin repeat-containing domain"/>
    <property type="match status" value="2"/>
</dbReference>
<dbReference type="Pfam" id="PF20720">
    <property type="entry name" value="nSTAND3"/>
    <property type="match status" value="1"/>
</dbReference>
<dbReference type="InterPro" id="IPR036770">
    <property type="entry name" value="Ankyrin_rpt-contain_sf"/>
</dbReference>
<feature type="coiled-coil region" evidence="1">
    <location>
        <begin position="252"/>
        <end position="283"/>
    </location>
</feature>
<reference evidence="4" key="1">
    <citation type="journal article" date="2021" name="Genome Biol. Evol.">
        <title>A High-Quality Reference Genome for a Parasitic Bivalve with Doubly Uniparental Inheritance (Bivalvia: Unionida).</title>
        <authorList>
            <person name="Smith C.H."/>
        </authorList>
    </citation>
    <scope>NUCLEOTIDE SEQUENCE</scope>
    <source>
        <strain evidence="4">CHS0354</strain>
    </source>
</reference>
<dbReference type="InterPro" id="IPR027417">
    <property type="entry name" value="P-loop_NTPase"/>
</dbReference>
<accession>A0AAE0TKJ0</accession>
<evidence type="ECO:0000313" key="5">
    <source>
        <dbReference type="Proteomes" id="UP001195483"/>
    </source>
</evidence>
<dbReference type="SUPFAM" id="SSF52540">
    <property type="entry name" value="P-loop containing nucleoside triphosphate hydrolases"/>
    <property type="match status" value="1"/>
</dbReference>
<dbReference type="EMBL" id="JAEAOA010001023">
    <property type="protein sequence ID" value="KAK3612172.1"/>
    <property type="molecule type" value="Genomic_DNA"/>
</dbReference>